<organism evidence="23 24">
    <name type="scientific">Hemibagrus wyckioides</name>
    <dbReference type="NCBI Taxonomy" id="337641"/>
    <lineage>
        <taxon>Eukaryota</taxon>
        <taxon>Metazoa</taxon>
        <taxon>Chordata</taxon>
        <taxon>Craniata</taxon>
        <taxon>Vertebrata</taxon>
        <taxon>Euteleostomi</taxon>
        <taxon>Actinopterygii</taxon>
        <taxon>Neopterygii</taxon>
        <taxon>Teleostei</taxon>
        <taxon>Ostariophysi</taxon>
        <taxon>Siluriformes</taxon>
        <taxon>Bagridae</taxon>
        <taxon>Hemibagrus</taxon>
    </lineage>
</organism>
<comment type="catalytic activity">
    <reaction evidence="18">
        <text>Fe(III)-heme b-[protein] + nitric oxide + H2O = Fe(II)-heme b-[protein] + nitrite + 2 H(+)</text>
        <dbReference type="Rhea" id="RHEA:77711"/>
        <dbReference type="Rhea" id="RHEA-COMP:18975"/>
        <dbReference type="Rhea" id="RHEA-COMP:18976"/>
        <dbReference type="ChEBI" id="CHEBI:15377"/>
        <dbReference type="ChEBI" id="CHEBI:15378"/>
        <dbReference type="ChEBI" id="CHEBI:16301"/>
        <dbReference type="ChEBI" id="CHEBI:16480"/>
        <dbReference type="ChEBI" id="CHEBI:55376"/>
        <dbReference type="ChEBI" id="CHEBI:60344"/>
    </reaction>
    <physiologicalReaction direction="right-to-left" evidence="18">
        <dbReference type="Rhea" id="RHEA:77713"/>
    </physiologicalReaction>
</comment>
<dbReference type="InterPro" id="IPR002335">
    <property type="entry name" value="Myoglobin"/>
</dbReference>
<dbReference type="GO" id="GO:0016528">
    <property type="term" value="C:sarcoplasm"/>
    <property type="evidence" value="ECO:0007669"/>
    <property type="project" value="UniProtKB-SubCell"/>
</dbReference>
<dbReference type="PROSITE" id="PS01033">
    <property type="entry name" value="GLOBIN"/>
    <property type="match status" value="1"/>
</dbReference>
<evidence type="ECO:0000256" key="19">
    <source>
        <dbReference type="ARBA" id="ARBA00049899"/>
    </source>
</evidence>
<dbReference type="GO" id="GO:0005344">
    <property type="term" value="F:oxygen carrier activity"/>
    <property type="evidence" value="ECO:0007669"/>
    <property type="project" value="UniProtKB-KW"/>
</dbReference>
<keyword evidence="3" id="KW-0963">Cytoplasm</keyword>
<dbReference type="Gene3D" id="1.10.490.10">
    <property type="entry name" value="Globins"/>
    <property type="match status" value="1"/>
</dbReference>
<keyword evidence="6" id="KW-0560">Oxidoreductase</keyword>
<evidence type="ECO:0000256" key="5">
    <source>
        <dbReference type="ARBA" id="ARBA00022723"/>
    </source>
</evidence>
<dbReference type="GO" id="GO:0020037">
    <property type="term" value="F:heme binding"/>
    <property type="evidence" value="ECO:0007669"/>
    <property type="project" value="InterPro"/>
</dbReference>
<evidence type="ECO:0000256" key="2">
    <source>
        <dbReference type="ARBA" id="ARBA00012682"/>
    </source>
</evidence>
<evidence type="ECO:0000256" key="3">
    <source>
        <dbReference type="ARBA" id="ARBA00022490"/>
    </source>
</evidence>
<evidence type="ECO:0000313" key="23">
    <source>
        <dbReference type="EMBL" id="KAG7325961.1"/>
    </source>
</evidence>
<dbReference type="OrthoDB" id="436496at2759"/>
<evidence type="ECO:0000256" key="10">
    <source>
        <dbReference type="ARBA" id="ARBA00044498"/>
    </source>
</evidence>
<proteinExistence type="inferred from homology"/>
<keyword evidence="4 20" id="KW-0349">Heme</keyword>
<name>A0A9D3NLX1_9TELE</name>
<evidence type="ECO:0000256" key="17">
    <source>
        <dbReference type="ARBA" id="ARBA00047393"/>
    </source>
</evidence>
<feature type="domain" description="Globin" evidence="22">
    <location>
        <begin position="16"/>
        <end position="165"/>
    </location>
</feature>
<accession>A0A9D3NLX1</accession>
<keyword evidence="24" id="KW-1185">Reference proteome</keyword>
<evidence type="ECO:0000256" key="8">
    <source>
        <dbReference type="ARBA" id="ARBA00023179"/>
    </source>
</evidence>
<evidence type="ECO:0000256" key="21">
    <source>
        <dbReference type="SAM" id="MobiDB-lite"/>
    </source>
</evidence>
<evidence type="ECO:0000313" key="24">
    <source>
        <dbReference type="Proteomes" id="UP000824219"/>
    </source>
</evidence>
<keyword evidence="8" id="KW-0514">Muscle protein</keyword>
<dbReference type="SUPFAM" id="SSF46458">
    <property type="entry name" value="Globin-like"/>
    <property type="match status" value="1"/>
</dbReference>
<comment type="similarity">
    <text evidence="1 20">Belongs to the globin family.</text>
</comment>
<gene>
    <name evidence="23" type="ORF">KOW79_010886</name>
</gene>
<evidence type="ECO:0000256" key="7">
    <source>
        <dbReference type="ARBA" id="ARBA00023004"/>
    </source>
</evidence>
<keyword evidence="20" id="KW-0561">Oxygen transport</keyword>
<dbReference type="InterPro" id="IPR013314">
    <property type="entry name" value="Globin_lamprey/hagfish"/>
</dbReference>
<dbReference type="GO" id="GO:0019825">
    <property type="term" value="F:oxygen binding"/>
    <property type="evidence" value="ECO:0007669"/>
    <property type="project" value="InterPro"/>
</dbReference>
<dbReference type="Proteomes" id="UP000824219">
    <property type="component" value="Linkage Group LG12"/>
</dbReference>
<keyword evidence="20" id="KW-0813">Transport</keyword>
<comment type="subcellular location">
    <subcellularLocation>
        <location evidence="10">Cytoplasm</location>
        <location evidence="10">Sarcoplasm</location>
    </subcellularLocation>
</comment>
<dbReference type="PANTHER" id="PTHR46783:SF1">
    <property type="entry name" value="CYTOGLOBIN-1-RELATED"/>
    <property type="match status" value="1"/>
</dbReference>
<evidence type="ECO:0000256" key="18">
    <source>
        <dbReference type="ARBA" id="ARBA00048118"/>
    </source>
</evidence>
<sequence length="257" mass="29751">MEGNRGEHEQTERPETLTEEERGMIKNTWSKVYENKEAAGVAVLIRLFTGFPAAKQYFSEFRHMEDVQEMQASKQLQKHSVRVMKALNTLVENVQDGEKMASVVELVAKSHAHKHNVQPHYFKILAGVILEVLVEAFPETFGEEAQGAWSKLMGVVYWHVTRVYSEIGWTSTELRLWDSWSSHAARLQRRTSYFCYFCCSSNTPPPYPMGSPLNTKRRTQLKEEDRTKSEPALIQTICSSVFRDKLAMKWTFRLRKV</sequence>
<dbReference type="GO" id="GO:0004784">
    <property type="term" value="F:superoxide dismutase activity"/>
    <property type="evidence" value="ECO:0007669"/>
    <property type="project" value="UniProtKB-EC"/>
</dbReference>
<evidence type="ECO:0000256" key="12">
    <source>
        <dbReference type="ARBA" id="ARBA00044551"/>
    </source>
</evidence>
<dbReference type="Pfam" id="PF00042">
    <property type="entry name" value="Globin"/>
    <property type="match status" value="1"/>
</dbReference>
<reference evidence="23 24" key="1">
    <citation type="submission" date="2021-06" db="EMBL/GenBank/DDBJ databases">
        <title>Chromosome-level genome assembly of the red-tail catfish (Hemibagrus wyckioides).</title>
        <authorList>
            <person name="Shao F."/>
        </authorList>
    </citation>
    <scope>NUCLEOTIDE SEQUENCE [LARGE SCALE GENOMIC DNA]</scope>
    <source>
        <strain evidence="23">EC202008001</strain>
        <tissue evidence="23">Blood</tissue>
    </source>
</reference>
<keyword evidence="7" id="KW-0408">Iron</keyword>
<evidence type="ECO:0000256" key="4">
    <source>
        <dbReference type="ARBA" id="ARBA00022617"/>
    </source>
</evidence>
<comment type="catalytic activity">
    <reaction evidence="9">
        <text>Fe(II)-heme b-[protein] + nitric oxide + O2 = Fe(III)-heme b-[protein] + nitrate</text>
        <dbReference type="Rhea" id="RHEA:78091"/>
        <dbReference type="Rhea" id="RHEA-COMP:18975"/>
        <dbReference type="Rhea" id="RHEA-COMP:18976"/>
        <dbReference type="ChEBI" id="CHEBI:15379"/>
        <dbReference type="ChEBI" id="CHEBI:16480"/>
        <dbReference type="ChEBI" id="CHEBI:17632"/>
        <dbReference type="ChEBI" id="CHEBI:55376"/>
        <dbReference type="ChEBI" id="CHEBI:60344"/>
    </reaction>
    <physiologicalReaction direction="left-to-right" evidence="9">
        <dbReference type="Rhea" id="RHEA:78092"/>
    </physiologicalReaction>
</comment>
<dbReference type="InterPro" id="IPR012292">
    <property type="entry name" value="Globin/Proto"/>
</dbReference>
<evidence type="ECO:0000256" key="11">
    <source>
        <dbReference type="ARBA" id="ARBA00044514"/>
    </source>
</evidence>
<dbReference type="PRINTS" id="PR00613">
    <property type="entry name" value="MYOGLOBIN"/>
</dbReference>
<dbReference type="AlphaFoldDB" id="A0A9D3NLX1"/>
<dbReference type="EMBL" id="JAHKSW010000012">
    <property type="protein sequence ID" value="KAG7325961.1"/>
    <property type="molecule type" value="Genomic_DNA"/>
</dbReference>
<evidence type="ECO:0000259" key="22">
    <source>
        <dbReference type="PROSITE" id="PS01033"/>
    </source>
</evidence>
<comment type="caution">
    <text evidence="23">The sequence shown here is derived from an EMBL/GenBank/DDBJ whole genome shotgun (WGS) entry which is preliminary data.</text>
</comment>
<comment type="subunit">
    <text evidence="11">Monomeric.</text>
</comment>
<keyword evidence="5" id="KW-0479">Metal-binding</keyword>
<feature type="region of interest" description="Disordered" evidence="21">
    <location>
        <begin position="1"/>
        <end position="21"/>
    </location>
</feature>
<dbReference type="InterPro" id="IPR009050">
    <property type="entry name" value="Globin-like_sf"/>
</dbReference>
<protein>
    <recommendedName>
        <fullName evidence="2">superoxide dismutase</fullName>
        <ecNumber evidence="2">1.15.1.1</ecNumber>
    </recommendedName>
    <alternativeName>
        <fullName evidence="12">Nitrite reductase CYGB</fullName>
    </alternativeName>
    <alternativeName>
        <fullName evidence="13">Nitrite reductase MB</fullName>
    </alternativeName>
    <alternativeName>
        <fullName evidence="16">Pseudoperoxidase CYGB</fullName>
    </alternativeName>
    <alternativeName>
        <fullName evidence="14">Pseudoperoxidase MB</fullName>
    </alternativeName>
    <alternativeName>
        <fullName evidence="15">Superoxide dismutase CYGB</fullName>
    </alternativeName>
</protein>
<evidence type="ECO:0000256" key="14">
    <source>
        <dbReference type="ARBA" id="ARBA00044553"/>
    </source>
</evidence>
<evidence type="ECO:0000256" key="9">
    <source>
        <dbReference type="ARBA" id="ARBA00044448"/>
    </source>
</evidence>
<evidence type="ECO:0000256" key="15">
    <source>
        <dbReference type="ARBA" id="ARBA00044562"/>
    </source>
</evidence>
<evidence type="ECO:0000256" key="6">
    <source>
        <dbReference type="ARBA" id="ARBA00023002"/>
    </source>
</evidence>
<comment type="catalytic activity">
    <reaction evidence="17">
        <text>2 superoxide + 2 H(+) = H2O2 + O2</text>
        <dbReference type="Rhea" id="RHEA:20696"/>
        <dbReference type="ChEBI" id="CHEBI:15378"/>
        <dbReference type="ChEBI" id="CHEBI:15379"/>
        <dbReference type="ChEBI" id="CHEBI:16240"/>
        <dbReference type="ChEBI" id="CHEBI:18421"/>
        <dbReference type="EC" id="1.15.1.1"/>
    </reaction>
    <physiologicalReaction direction="left-to-right" evidence="17">
        <dbReference type="Rhea" id="RHEA:20697"/>
    </physiologicalReaction>
</comment>
<feature type="region of interest" description="Disordered" evidence="21">
    <location>
        <begin position="208"/>
        <end position="228"/>
    </location>
</feature>
<comment type="catalytic activity">
    <reaction evidence="19">
        <text>H2O2 + AH2 = A + 2 H2O</text>
        <dbReference type="Rhea" id="RHEA:30275"/>
        <dbReference type="ChEBI" id="CHEBI:13193"/>
        <dbReference type="ChEBI" id="CHEBI:15377"/>
        <dbReference type="ChEBI" id="CHEBI:16240"/>
        <dbReference type="ChEBI" id="CHEBI:17499"/>
    </reaction>
    <physiologicalReaction direction="left-to-right" evidence="19">
        <dbReference type="Rhea" id="RHEA:30276"/>
    </physiologicalReaction>
</comment>
<evidence type="ECO:0000256" key="13">
    <source>
        <dbReference type="ARBA" id="ARBA00044552"/>
    </source>
</evidence>
<evidence type="ECO:0000256" key="20">
    <source>
        <dbReference type="RuleBase" id="RU000356"/>
    </source>
</evidence>
<evidence type="ECO:0000256" key="16">
    <source>
        <dbReference type="ARBA" id="ARBA00044569"/>
    </source>
</evidence>
<dbReference type="EC" id="1.15.1.1" evidence="2"/>
<dbReference type="GO" id="GO:0005506">
    <property type="term" value="F:iron ion binding"/>
    <property type="evidence" value="ECO:0007669"/>
    <property type="project" value="InterPro"/>
</dbReference>
<dbReference type="PANTHER" id="PTHR46783">
    <property type="entry name" value="CYTOGLOBIN"/>
    <property type="match status" value="1"/>
</dbReference>
<evidence type="ECO:0000256" key="1">
    <source>
        <dbReference type="ARBA" id="ARBA00008705"/>
    </source>
</evidence>
<dbReference type="InterPro" id="IPR000971">
    <property type="entry name" value="Globin"/>
</dbReference>